<dbReference type="InterPro" id="IPR015421">
    <property type="entry name" value="PyrdxlP-dep_Trfase_major"/>
</dbReference>
<dbReference type="Gene3D" id="3.40.640.10">
    <property type="entry name" value="Type I PLP-dependent aspartate aminotransferase-like (Major domain)"/>
    <property type="match status" value="1"/>
</dbReference>
<evidence type="ECO:0000256" key="3">
    <source>
        <dbReference type="ARBA" id="ARBA00022898"/>
    </source>
</evidence>
<keyword evidence="5" id="KW-0175">Coiled coil</keyword>
<dbReference type="SUPFAM" id="SSF53383">
    <property type="entry name" value="PLP-dependent transferases"/>
    <property type="match status" value="1"/>
</dbReference>
<evidence type="ECO:0000256" key="5">
    <source>
        <dbReference type="SAM" id="Coils"/>
    </source>
</evidence>
<keyword evidence="6" id="KW-0032">Aminotransferase</keyword>
<evidence type="ECO:0000256" key="1">
    <source>
        <dbReference type="ARBA" id="ARBA00001933"/>
    </source>
</evidence>
<dbReference type="PIRSF" id="PIRSF000521">
    <property type="entry name" value="Transaminase_4ab_Lys_Orn"/>
    <property type="match status" value="1"/>
</dbReference>
<dbReference type="Pfam" id="PF00202">
    <property type="entry name" value="Aminotran_3"/>
    <property type="match status" value="1"/>
</dbReference>
<keyword evidence="7" id="KW-1185">Reference proteome</keyword>
<evidence type="ECO:0000256" key="4">
    <source>
        <dbReference type="RuleBase" id="RU003560"/>
    </source>
</evidence>
<dbReference type="STRING" id="394503.Ccel_3259"/>
<dbReference type="InterPro" id="IPR005814">
    <property type="entry name" value="Aminotrans_3"/>
</dbReference>
<feature type="coiled-coil region" evidence="5">
    <location>
        <begin position="174"/>
        <end position="201"/>
    </location>
</feature>
<sequence>MGSTYWRPFNRADGENVINIVKGEGIFLYDDSGRRFQDAYSGLWNMNYGYSDNDIKKAIKTQIEELPYINPITLGNPKASELADKLCSITHDEITKVLFTCSGSEAIEAAIKISRKYNNLIGKKQYHIAVISESYHGSYYGSMSASFYDENEKQGYGPMVDGFIKLVLPFSRRCKTEEMTIDEKNKVMQKLEETLQNNKDKLCAIIVEPILASGGVIPLFEEYLSRINSFCRENNVLFVCDEVATGFGRTGTMFRFQKFDLKPDIITMSKGINNGYLPLGAVCISEKIESAFLKENQILFHLSTQNANPICLAAALATIDKMERDNILEVVNAKSTYFKKILNDDLSNLSMVFEIRIHGLMAAIDLADRETNNPISHEQLIKVISTIYSLGCFAGISYTKDITSSILIFPQYIATESDLDNIVKIVKTAISNSSGI</sequence>
<keyword evidence="6" id="KW-0808">Transferase</keyword>
<dbReference type="AlphaFoldDB" id="B8I0Z2"/>
<dbReference type="InterPro" id="IPR015424">
    <property type="entry name" value="PyrdxlP-dep_Trfase"/>
</dbReference>
<organism evidence="6 7">
    <name type="scientific">Ruminiclostridium cellulolyticum (strain ATCC 35319 / DSM 5812 / JCM 6584 / H10)</name>
    <name type="common">Clostridium cellulolyticum</name>
    <dbReference type="NCBI Taxonomy" id="394503"/>
    <lineage>
        <taxon>Bacteria</taxon>
        <taxon>Bacillati</taxon>
        <taxon>Bacillota</taxon>
        <taxon>Clostridia</taxon>
        <taxon>Eubacteriales</taxon>
        <taxon>Oscillospiraceae</taxon>
        <taxon>Ruminiclostridium</taxon>
    </lineage>
</organism>
<dbReference type="PANTHER" id="PTHR43094:SF1">
    <property type="entry name" value="AMINOTRANSFERASE CLASS-III"/>
    <property type="match status" value="1"/>
</dbReference>
<dbReference type="PROSITE" id="PS00600">
    <property type="entry name" value="AA_TRANSFER_CLASS_3"/>
    <property type="match status" value="1"/>
</dbReference>
<dbReference type="OrthoDB" id="9801052at2"/>
<dbReference type="RefSeq" id="WP_015926606.1">
    <property type="nucleotide sequence ID" value="NC_011898.1"/>
</dbReference>
<dbReference type="InterPro" id="IPR015422">
    <property type="entry name" value="PyrdxlP-dep_Trfase_small"/>
</dbReference>
<dbReference type="Gene3D" id="3.90.1150.10">
    <property type="entry name" value="Aspartate Aminotransferase, domain 1"/>
    <property type="match status" value="1"/>
</dbReference>
<evidence type="ECO:0000313" key="7">
    <source>
        <dbReference type="Proteomes" id="UP000001349"/>
    </source>
</evidence>
<dbReference type="Proteomes" id="UP000001349">
    <property type="component" value="Chromosome"/>
</dbReference>
<evidence type="ECO:0000256" key="2">
    <source>
        <dbReference type="ARBA" id="ARBA00008954"/>
    </source>
</evidence>
<dbReference type="GO" id="GO:0030170">
    <property type="term" value="F:pyridoxal phosphate binding"/>
    <property type="evidence" value="ECO:0007669"/>
    <property type="project" value="InterPro"/>
</dbReference>
<dbReference type="KEGG" id="cce:Ccel_3259"/>
<accession>B8I0Z2</accession>
<proteinExistence type="inferred from homology"/>
<dbReference type="PANTHER" id="PTHR43094">
    <property type="entry name" value="AMINOTRANSFERASE"/>
    <property type="match status" value="1"/>
</dbReference>
<dbReference type="InterPro" id="IPR049704">
    <property type="entry name" value="Aminotrans_3_PPA_site"/>
</dbReference>
<dbReference type="CDD" id="cd00610">
    <property type="entry name" value="OAT_like"/>
    <property type="match status" value="1"/>
</dbReference>
<dbReference type="EMBL" id="CP001348">
    <property type="protein sequence ID" value="ACL77548.1"/>
    <property type="molecule type" value="Genomic_DNA"/>
</dbReference>
<evidence type="ECO:0000313" key="6">
    <source>
        <dbReference type="EMBL" id="ACL77548.1"/>
    </source>
</evidence>
<dbReference type="eggNOG" id="COG0161">
    <property type="taxonomic scope" value="Bacteria"/>
</dbReference>
<keyword evidence="3 4" id="KW-0663">Pyridoxal phosphate</keyword>
<dbReference type="FunFam" id="3.40.640.10:FF:000004">
    <property type="entry name" value="Acetylornithine aminotransferase"/>
    <property type="match status" value="1"/>
</dbReference>
<reference evidence="6 7" key="1">
    <citation type="submission" date="2009-01" db="EMBL/GenBank/DDBJ databases">
        <title>Complete sequence of Clostridium cellulolyticum H10.</title>
        <authorList>
            <consortium name="US DOE Joint Genome Institute"/>
            <person name="Lucas S."/>
            <person name="Copeland A."/>
            <person name="Lapidus A."/>
            <person name="Glavina del Rio T."/>
            <person name="Dalin E."/>
            <person name="Tice H."/>
            <person name="Bruce D."/>
            <person name="Goodwin L."/>
            <person name="Pitluck S."/>
            <person name="Chertkov O."/>
            <person name="Saunders E."/>
            <person name="Brettin T."/>
            <person name="Detter J.C."/>
            <person name="Han C."/>
            <person name="Larimer F."/>
            <person name="Land M."/>
            <person name="Hauser L."/>
            <person name="Kyrpides N."/>
            <person name="Ivanova N."/>
            <person name="Zhou J."/>
            <person name="Richardson P."/>
        </authorList>
    </citation>
    <scope>NUCLEOTIDE SEQUENCE [LARGE SCALE GENOMIC DNA]</scope>
    <source>
        <strain evidence="7">ATCC 35319 / DSM 5812 / JCM 6584 / H10</strain>
    </source>
</reference>
<comment type="similarity">
    <text evidence="2 4">Belongs to the class-III pyridoxal-phosphate-dependent aminotransferase family.</text>
</comment>
<dbReference type="HOGENOM" id="CLU_016922_4_3_9"/>
<gene>
    <name evidence="6" type="ordered locus">Ccel_3259</name>
</gene>
<protein>
    <submittedName>
        <fullName evidence="6">Aminotransferase class-III</fullName>
    </submittedName>
</protein>
<dbReference type="GO" id="GO:0008483">
    <property type="term" value="F:transaminase activity"/>
    <property type="evidence" value="ECO:0007669"/>
    <property type="project" value="UniProtKB-KW"/>
</dbReference>
<comment type="cofactor">
    <cofactor evidence="1">
        <name>pyridoxal 5'-phosphate</name>
        <dbReference type="ChEBI" id="CHEBI:597326"/>
    </cofactor>
</comment>
<name>B8I0Z2_RUMCH</name>